<dbReference type="GeneID" id="17285794"/>
<accession>A0A0D3KXN9</accession>
<dbReference type="RefSeq" id="XP_005792953.1">
    <property type="nucleotide sequence ID" value="XM_005792896.1"/>
</dbReference>
<proteinExistence type="predicted"/>
<evidence type="ECO:0008006" key="3">
    <source>
        <dbReference type="Google" id="ProtNLM"/>
    </source>
</evidence>
<dbReference type="AlphaFoldDB" id="A0A0D3KXN9"/>
<dbReference type="PaxDb" id="2903-EOD40524"/>
<protein>
    <recommendedName>
        <fullName evidence="3">KIF-binding protein</fullName>
    </recommendedName>
</protein>
<organism evidence="1 2">
    <name type="scientific">Emiliania huxleyi (strain CCMP1516)</name>
    <dbReference type="NCBI Taxonomy" id="280463"/>
    <lineage>
        <taxon>Eukaryota</taxon>
        <taxon>Haptista</taxon>
        <taxon>Haptophyta</taxon>
        <taxon>Prymnesiophyceae</taxon>
        <taxon>Isochrysidales</taxon>
        <taxon>Noelaerhabdaceae</taxon>
        <taxon>Emiliania</taxon>
    </lineage>
</organism>
<dbReference type="KEGG" id="ehx:EMIHUDRAFT_222620"/>
<evidence type="ECO:0000313" key="1">
    <source>
        <dbReference type="EnsemblProtists" id="EOD40524"/>
    </source>
</evidence>
<evidence type="ECO:0000313" key="2">
    <source>
        <dbReference type="Proteomes" id="UP000013827"/>
    </source>
</evidence>
<sequence length="246" mass="25647">MEAAAADRQPDIPPSAWAAASALSELTVHAAWAAANARTLQWGASHRDAQRAKEVALQLEALLPEGAAPAVVQLSLAAAWYASNTRRLLLFDAARDLRKLEEAAAELAKVMPPETAKSVKALATSAAWHAANARSMLWLDAERDLTRFEECCRQLPALLQGVTDGAAAETPADASRARAGGSAGDLSAGDLSAGDALRRLDCALDDVAPLWAALDPAALRRGDDGGAEGEGEATFEAPLAAFFAEL</sequence>
<dbReference type="HOGENOM" id="CLU_1130804_0_0_1"/>
<reference evidence="2" key="1">
    <citation type="journal article" date="2013" name="Nature">
        <title>Pan genome of the phytoplankton Emiliania underpins its global distribution.</title>
        <authorList>
            <person name="Read B.A."/>
            <person name="Kegel J."/>
            <person name="Klute M.J."/>
            <person name="Kuo A."/>
            <person name="Lefebvre S.C."/>
            <person name="Maumus F."/>
            <person name="Mayer C."/>
            <person name="Miller J."/>
            <person name="Monier A."/>
            <person name="Salamov A."/>
            <person name="Young J."/>
            <person name="Aguilar M."/>
            <person name="Claverie J.M."/>
            <person name="Frickenhaus S."/>
            <person name="Gonzalez K."/>
            <person name="Herman E.K."/>
            <person name="Lin Y.C."/>
            <person name="Napier J."/>
            <person name="Ogata H."/>
            <person name="Sarno A.F."/>
            <person name="Shmutz J."/>
            <person name="Schroeder D."/>
            <person name="de Vargas C."/>
            <person name="Verret F."/>
            <person name="von Dassow P."/>
            <person name="Valentin K."/>
            <person name="Van de Peer Y."/>
            <person name="Wheeler G."/>
            <person name="Dacks J.B."/>
            <person name="Delwiche C.F."/>
            <person name="Dyhrman S.T."/>
            <person name="Glockner G."/>
            <person name="John U."/>
            <person name="Richards T."/>
            <person name="Worden A.Z."/>
            <person name="Zhang X."/>
            <person name="Grigoriev I.V."/>
            <person name="Allen A.E."/>
            <person name="Bidle K."/>
            <person name="Borodovsky M."/>
            <person name="Bowler C."/>
            <person name="Brownlee C."/>
            <person name="Cock J.M."/>
            <person name="Elias M."/>
            <person name="Gladyshev V.N."/>
            <person name="Groth M."/>
            <person name="Guda C."/>
            <person name="Hadaegh A."/>
            <person name="Iglesias-Rodriguez M.D."/>
            <person name="Jenkins J."/>
            <person name="Jones B.M."/>
            <person name="Lawson T."/>
            <person name="Leese F."/>
            <person name="Lindquist E."/>
            <person name="Lobanov A."/>
            <person name="Lomsadze A."/>
            <person name="Malik S.B."/>
            <person name="Marsh M.E."/>
            <person name="Mackinder L."/>
            <person name="Mock T."/>
            <person name="Mueller-Roeber B."/>
            <person name="Pagarete A."/>
            <person name="Parker M."/>
            <person name="Probert I."/>
            <person name="Quesneville H."/>
            <person name="Raines C."/>
            <person name="Rensing S.A."/>
            <person name="Riano-Pachon D.M."/>
            <person name="Richier S."/>
            <person name="Rokitta S."/>
            <person name="Shiraiwa Y."/>
            <person name="Soanes D.M."/>
            <person name="van der Giezen M."/>
            <person name="Wahlund T.M."/>
            <person name="Williams B."/>
            <person name="Wilson W."/>
            <person name="Wolfe G."/>
            <person name="Wurch L.L."/>
        </authorList>
    </citation>
    <scope>NUCLEOTIDE SEQUENCE</scope>
</reference>
<reference evidence="1" key="2">
    <citation type="submission" date="2024-10" db="UniProtKB">
        <authorList>
            <consortium name="EnsemblProtists"/>
        </authorList>
    </citation>
    <scope>IDENTIFICATION</scope>
</reference>
<name>A0A0D3KXN9_EMIH1</name>
<dbReference type="EnsemblProtists" id="EOD40524">
    <property type="protein sequence ID" value="EOD40524"/>
    <property type="gene ID" value="EMIHUDRAFT_222620"/>
</dbReference>
<keyword evidence="2" id="KW-1185">Reference proteome</keyword>
<dbReference type="Proteomes" id="UP000013827">
    <property type="component" value="Unassembled WGS sequence"/>
</dbReference>